<reference evidence="5" key="2">
    <citation type="submission" date="2020-08" db="EMBL/GenBank/DDBJ databases">
        <title>Plant Genome Project.</title>
        <authorList>
            <person name="Zhang R.-G."/>
        </authorList>
    </citation>
    <scope>NUCLEOTIDE SEQUENCE</scope>
    <source>
        <strain evidence="5">Huo1</strain>
        <tissue evidence="5">Leaf</tissue>
    </source>
</reference>
<keyword evidence="4" id="KW-0812">Transmembrane</keyword>
<evidence type="ECO:0008006" key="7">
    <source>
        <dbReference type="Google" id="ProtNLM"/>
    </source>
</evidence>
<dbReference type="InterPro" id="IPR023213">
    <property type="entry name" value="CAT-like_dom_sf"/>
</dbReference>
<dbReference type="EMBL" id="PNBA02000006">
    <property type="protein sequence ID" value="KAG6421470.1"/>
    <property type="molecule type" value="Genomic_DNA"/>
</dbReference>
<evidence type="ECO:0000313" key="6">
    <source>
        <dbReference type="Proteomes" id="UP000298416"/>
    </source>
</evidence>
<evidence type="ECO:0000256" key="4">
    <source>
        <dbReference type="SAM" id="Phobius"/>
    </source>
</evidence>
<keyword evidence="3" id="KW-0012">Acyltransferase</keyword>
<keyword evidence="2" id="KW-0808">Transferase</keyword>
<dbReference type="Pfam" id="PF02458">
    <property type="entry name" value="Transferase"/>
    <property type="match status" value="2"/>
</dbReference>
<dbReference type="Proteomes" id="UP000298416">
    <property type="component" value="Unassembled WGS sequence"/>
</dbReference>
<dbReference type="AlphaFoldDB" id="A0A8X8XVZ1"/>
<dbReference type="InterPro" id="IPR050317">
    <property type="entry name" value="Plant_Fungal_Acyltransferase"/>
</dbReference>
<organism evidence="5">
    <name type="scientific">Salvia splendens</name>
    <name type="common">Scarlet sage</name>
    <dbReference type="NCBI Taxonomy" id="180675"/>
    <lineage>
        <taxon>Eukaryota</taxon>
        <taxon>Viridiplantae</taxon>
        <taxon>Streptophyta</taxon>
        <taxon>Embryophyta</taxon>
        <taxon>Tracheophyta</taxon>
        <taxon>Spermatophyta</taxon>
        <taxon>Magnoliopsida</taxon>
        <taxon>eudicotyledons</taxon>
        <taxon>Gunneridae</taxon>
        <taxon>Pentapetalae</taxon>
        <taxon>asterids</taxon>
        <taxon>lamiids</taxon>
        <taxon>Lamiales</taxon>
        <taxon>Lamiaceae</taxon>
        <taxon>Nepetoideae</taxon>
        <taxon>Mentheae</taxon>
        <taxon>Salviinae</taxon>
        <taxon>Salvia</taxon>
        <taxon>Salvia subgen. Calosphace</taxon>
        <taxon>core Calosphace</taxon>
    </lineage>
</organism>
<keyword evidence="4" id="KW-1133">Transmembrane helix</keyword>
<dbReference type="PANTHER" id="PTHR31642">
    <property type="entry name" value="TRICHOTHECENE 3-O-ACETYLTRANSFERASE"/>
    <property type="match status" value="1"/>
</dbReference>
<reference evidence="5" key="1">
    <citation type="submission" date="2018-01" db="EMBL/GenBank/DDBJ databases">
        <authorList>
            <person name="Mao J.F."/>
        </authorList>
    </citation>
    <scope>NUCLEOTIDE SEQUENCE</scope>
    <source>
        <strain evidence="5">Huo1</strain>
        <tissue evidence="5">Leaf</tissue>
    </source>
</reference>
<dbReference type="Gene3D" id="3.30.559.10">
    <property type="entry name" value="Chloramphenicol acetyltransferase-like domain"/>
    <property type="match status" value="2"/>
</dbReference>
<evidence type="ECO:0000256" key="1">
    <source>
        <dbReference type="ARBA" id="ARBA00009861"/>
    </source>
</evidence>
<protein>
    <recommendedName>
        <fullName evidence="7">Shikimate O-hydroxycinnamoyltransferase</fullName>
    </recommendedName>
</protein>
<feature type="transmembrane region" description="Helical" evidence="4">
    <location>
        <begin position="64"/>
        <end position="89"/>
    </location>
</feature>
<dbReference type="GO" id="GO:0016747">
    <property type="term" value="F:acyltransferase activity, transferring groups other than amino-acyl groups"/>
    <property type="evidence" value="ECO:0007669"/>
    <property type="project" value="TreeGrafter"/>
</dbReference>
<comment type="caution">
    <text evidence="5">The sequence shown here is derived from an EMBL/GenBank/DDBJ whole genome shotgun (WGS) entry which is preliminary data.</text>
</comment>
<keyword evidence="6" id="KW-1185">Reference proteome</keyword>
<proteinExistence type="inferred from homology"/>
<gene>
    <name evidence="5" type="ORF">SASPL_118023</name>
</gene>
<name>A0A8X8XVZ1_SALSN</name>
<evidence type="ECO:0000256" key="3">
    <source>
        <dbReference type="ARBA" id="ARBA00023315"/>
    </source>
</evidence>
<evidence type="ECO:0000313" key="5">
    <source>
        <dbReference type="EMBL" id="KAG6421470.1"/>
    </source>
</evidence>
<keyword evidence="4" id="KW-0472">Membrane</keyword>
<accession>A0A8X8XVZ1</accession>
<comment type="similarity">
    <text evidence="1">Belongs to the plant acyltransferase family.</text>
</comment>
<sequence length="309" mass="34078">MAGKLDRDAKGCIEIDCNGEGAAFVEAEAEADLNDLGDFAPYPDFCLTPKVDYSQGISSFPLLLVQYLVVVDCLYVLRYFFLCGLVILIRGDTIQMRGSMPRCCNGSSSEGWNFRFAYSLNVVRNSSQPRYWRAAVLGLPCPGLSLNSTTPRNQADDYSRRAVRLQPPLPPGYFGNAVYKASDIALSGEVESKPLNFTIGKIREAVARMDDEYLRIAIDYLGVEGGLHPNARGTGLYKSPNLGITSWARLPFYEVDFGWGRPFYVGLGALPAEGHLIVMPTPVNDGSLALAIVLPEEQMKVFENIFYDI</sequence>
<dbReference type="PANTHER" id="PTHR31642:SF11">
    <property type="entry name" value="SHIKIMATE O-HYDROXYCINNAMOYLTRANSFERASE"/>
    <property type="match status" value="1"/>
</dbReference>
<evidence type="ECO:0000256" key="2">
    <source>
        <dbReference type="ARBA" id="ARBA00022679"/>
    </source>
</evidence>